<dbReference type="AlphaFoldDB" id="A0A4R0RCC9"/>
<evidence type="ECO:0000256" key="2">
    <source>
        <dbReference type="SAM" id="SignalP"/>
    </source>
</evidence>
<dbReference type="Proteomes" id="UP000292702">
    <property type="component" value="Unassembled WGS sequence"/>
</dbReference>
<evidence type="ECO:0000256" key="1">
    <source>
        <dbReference type="SAM" id="MobiDB-lite"/>
    </source>
</evidence>
<organism evidence="3 4">
    <name type="scientific">Steccherinum ochraceum</name>
    <dbReference type="NCBI Taxonomy" id="92696"/>
    <lineage>
        <taxon>Eukaryota</taxon>
        <taxon>Fungi</taxon>
        <taxon>Dikarya</taxon>
        <taxon>Basidiomycota</taxon>
        <taxon>Agaricomycotina</taxon>
        <taxon>Agaricomycetes</taxon>
        <taxon>Polyporales</taxon>
        <taxon>Steccherinaceae</taxon>
        <taxon>Steccherinum</taxon>
    </lineage>
</organism>
<keyword evidence="4" id="KW-1185">Reference proteome</keyword>
<keyword evidence="2" id="KW-0732">Signal</keyword>
<proteinExistence type="predicted"/>
<feature type="region of interest" description="Disordered" evidence="1">
    <location>
        <begin position="86"/>
        <end position="206"/>
    </location>
</feature>
<accession>A0A4R0RCC9</accession>
<gene>
    <name evidence="3" type="ORF">EIP91_003309</name>
</gene>
<feature type="signal peptide" evidence="2">
    <location>
        <begin position="1"/>
        <end position="26"/>
    </location>
</feature>
<sequence>MRFFTTAVFAALTAAAAALAASTGDAYPPQLGQVSQEHNVMRRFVAVLDAVYARAVEDGLQARTFSQHRYPRRELETLLRRLSPIEEEPAEPANNHAGGAGDAGKSGAIGHPETPGSIHNTEAPDPPPRPLAASNTFPTGQRHGQGGLAQPETYGVRGRRLTFASGTKDPAPGSRPPPPPPRVSQPSPKQPGGLKRLVNKLTGKPA</sequence>
<protein>
    <submittedName>
        <fullName evidence="3">Uncharacterized protein</fullName>
    </submittedName>
</protein>
<dbReference type="EMBL" id="RWJN01000202">
    <property type="protein sequence ID" value="TCD65032.1"/>
    <property type="molecule type" value="Genomic_DNA"/>
</dbReference>
<feature type="chain" id="PRO_5020763348" evidence="2">
    <location>
        <begin position="27"/>
        <end position="206"/>
    </location>
</feature>
<reference evidence="3 4" key="1">
    <citation type="submission" date="2018-11" db="EMBL/GenBank/DDBJ databases">
        <title>Genome assembly of Steccherinum ochraceum LE-BIN_3174, the white-rot fungus of the Steccherinaceae family (The Residual Polyporoid clade, Polyporales, Basidiomycota).</title>
        <authorList>
            <person name="Fedorova T.V."/>
            <person name="Glazunova O.A."/>
            <person name="Landesman E.O."/>
            <person name="Moiseenko K.V."/>
            <person name="Psurtseva N.V."/>
            <person name="Savinova O.S."/>
            <person name="Shakhova N.V."/>
            <person name="Tyazhelova T.V."/>
            <person name="Vasina D.V."/>
        </authorList>
    </citation>
    <scope>NUCLEOTIDE SEQUENCE [LARGE SCALE GENOMIC DNA]</scope>
    <source>
        <strain evidence="3 4">LE-BIN_3174</strain>
    </source>
</reference>
<evidence type="ECO:0000313" key="3">
    <source>
        <dbReference type="EMBL" id="TCD65032.1"/>
    </source>
</evidence>
<comment type="caution">
    <text evidence="3">The sequence shown here is derived from an EMBL/GenBank/DDBJ whole genome shotgun (WGS) entry which is preliminary data.</text>
</comment>
<evidence type="ECO:0000313" key="4">
    <source>
        <dbReference type="Proteomes" id="UP000292702"/>
    </source>
</evidence>
<feature type="compositionally biased region" description="Pro residues" evidence="1">
    <location>
        <begin position="173"/>
        <end position="183"/>
    </location>
</feature>
<name>A0A4R0RCC9_9APHY</name>